<proteinExistence type="predicted"/>
<evidence type="ECO:0000313" key="2">
    <source>
        <dbReference type="EMBL" id="CAE0475047.1"/>
    </source>
</evidence>
<feature type="chain" id="PRO_5031477104" evidence="1">
    <location>
        <begin position="22"/>
        <end position="178"/>
    </location>
</feature>
<keyword evidence="1" id="KW-0732">Signal</keyword>
<sequence>MMSSIGKPYCILILLFAYASGQQTPTLCNDGNQGLCECGTDGINTYVFTPGDYKRCIHTFIPASNNKLPVLLTINGYGQAMLDGNEGVTGYARDYGFAVFGVGSTGPFTGDGGFGLDFPGMLHVNILYAIASVVTKTRMVIFVCIVYSSHCSHPHYKLLKHIYTHCYNFFVHLQHHHN</sequence>
<dbReference type="EMBL" id="HBIO01025934">
    <property type="protein sequence ID" value="CAE0475047.1"/>
    <property type="molecule type" value="Transcribed_RNA"/>
</dbReference>
<reference evidence="2" key="1">
    <citation type="submission" date="2021-01" db="EMBL/GenBank/DDBJ databases">
        <authorList>
            <person name="Corre E."/>
            <person name="Pelletier E."/>
            <person name="Niang G."/>
            <person name="Scheremetjew M."/>
            <person name="Finn R."/>
            <person name="Kale V."/>
            <person name="Holt S."/>
            <person name="Cochrane G."/>
            <person name="Meng A."/>
            <person name="Brown T."/>
            <person name="Cohen L."/>
        </authorList>
    </citation>
    <scope>NUCLEOTIDE SEQUENCE</scope>
    <source>
        <strain evidence="2">MM31A-1</strain>
    </source>
</reference>
<gene>
    <name evidence="2" type="ORF">CDEB00056_LOCUS19900</name>
</gene>
<dbReference type="AlphaFoldDB" id="A0A7S3QFB0"/>
<evidence type="ECO:0000256" key="1">
    <source>
        <dbReference type="SAM" id="SignalP"/>
    </source>
</evidence>
<feature type="signal peptide" evidence="1">
    <location>
        <begin position="1"/>
        <end position="21"/>
    </location>
</feature>
<organism evidence="2">
    <name type="scientific">Chaetoceros debilis</name>
    <dbReference type="NCBI Taxonomy" id="122233"/>
    <lineage>
        <taxon>Eukaryota</taxon>
        <taxon>Sar</taxon>
        <taxon>Stramenopiles</taxon>
        <taxon>Ochrophyta</taxon>
        <taxon>Bacillariophyta</taxon>
        <taxon>Coscinodiscophyceae</taxon>
        <taxon>Chaetocerotophycidae</taxon>
        <taxon>Chaetocerotales</taxon>
        <taxon>Chaetocerotaceae</taxon>
        <taxon>Chaetoceros</taxon>
    </lineage>
</organism>
<name>A0A7S3QFB0_9STRA</name>
<accession>A0A7S3QFB0</accession>
<protein>
    <submittedName>
        <fullName evidence="2">Uncharacterized protein</fullName>
    </submittedName>
</protein>